<proteinExistence type="inferred from homology"/>
<accession>A0A940SRI6</accession>
<dbReference type="PROSITE" id="PS50931">
    <property type="entry name" value="HTH_LYSR"/>
    <property type="match status" value="1"/>
</dbReference>
<dbReference type="InterPro" id="IPR005119">
    <property type="entry name" value="LysR_subst-bd"/>
</dbReference>
<dbReference type="CDD" id="cd05466">
    <property type="entry name" value="PBP2_LTTR_substrate"/>
    <property type="match status" value="1"/>
</dbReference>
<name>A0A940SRI6_9ENTE</name>
<dbReference type="InterPro" id="IPR036390">
    <property type="entry name" value="WH_DNA-bd_sf"/>
</dbReference>
<evidence type="ECO:0000256" key="4">
    <source>
        <dbReference type="ARBA" id="ARBA00023163"/>
    </source>
</evidence>
<dbReference type="Pfam" id="PF00126">
    <property type="entry name" value="HTH_1"/>
    <property type="match status" value="1"/>
</dbReference>
<dbReference type="InterPro" id="IPR036388">
    <property type="entry name" value="WH-like_DNA-bd_sf"/>
</dbReference>
<comment type="caution">
    <text evidence="6">The sequence shown here is derived from an EMBL/GenBank/DDBJ whole genome shotgun (WGS) entry which is preliminary data.</text>
</comment>
<dbReference type="GO" id="GO:0032993">
    <property type="term" value="C:protein-DNA complex"/>
    <property type="evidence" value="ECO:0007669"/>
    <property type="project" value="TreeGrafter"/>
</dbReference>
<dbReference type="Gene3D" id="1.10.10.10">
    <property type="entry name" value="Winged helix-like DNA-binding domain superfamily/Winged helix DNA-binding domain"/>
    <property type="match status" value="1"/>
</dbReference>
<evidence type="ECO:0000259" key="5">
    <source>
        <dbReference type="PROSITE" id="PS50931"/>
    </source>
</evidence>
<dbReference type="GO" id="GO:0003700">
    <property type="term" value="F:DNA-binding transcription factor activity"/>
    <property type="evidence" value="ECO:0007669"/>
    <property type="project" value="InterPro"/>
</dbReference>
<dbReference type="FunFam" id="1.10.10.10:FF:000001">
    <property type="entry name" value="LysR family transcriptional regulator"/>
    <property type="match status" value="1"/>
</dbReference>
<dbReference type="InterPro" id="IPR000847">
    <property type="entry name" value="LysR_HTH_N"/>
</dbReference>
<evidence type="ECO:0000256" key="1">
    <source>
        <dbReference type="ARBA" id="ARBA00009437"/>
    </source>
</evidence>
<keyword evidence="3" id="KW-0238">DNA-binding</keyword>
<gene>
    <name evidence="6" type="ORF">I6N95_07555</name>
</gene>
<dbReference type="SUPFAM" id="SSF53850">
    <property type="entry name" value="Periplasmic binding protein-like II"/>
    <property type="match status" value="1"/>
</dbReference>
<dbReference type="GO" id="GO:0003677">
    <property type="term" value="F:DNA binding"/>
    <property type="evidence" value="ECO:0007669"/>
    <property type="project" value="UniProtKB-KW"/>
</dbReference>
<dbReference type="RefSeq" id="WP_209526325.1">
    <property type="nucleotide sequence ID" value="NZ_JAEEGA010000004.1"/>
</dbReference>
<evidence type="ECO:0000313" key="7">
    <source>
        <dbReference type="Proteomes" id="UP000674938"/>
    </source>
</evidence>
<keyword evidence="7" id="KW-1185">Reference proteome</keyword>
<dbReference type="Pfam" id="PF03466">
    <property type="entry name" value="LysR_substrate"/>
    <property type="match status" value="1"/>
</dbReference>
<dbReference type="PANTHER" id="PTHR30346:SF0">
    <property type="entry name" value="HCA OPERON TRANSCRIPTIONAL ACTIVATOR HCAR"/>
    <property type="match status" value="1"/>
</dbReference>
<dbReference type="SUPFAM" id="SSF46785">
    <property type="entry name" value="Winged helix' DNA-binding domain"/>
    <property type="match status" value="1"/>
</dbReference>
<dbReference type="Gene3D" id="3.40.190.290">
    <property type="match status" value="1"/>
</dbReference>
<keyword evidence="4" id="KW-0804">Transcription</keyword>
<evidence type="ECO:0000313" key="6">
    <source>
        <dbReference type="EMBL" id="MBP1040857.1"/>
    </source>
</evidence>
<evidence type="ECO:0000256" key="3">
    <source>
        <dbReference type="ARBA" id="ARBA00023125"/>
    </source>
</evidence>
<sequence length="293" mass="32924">MELRLLRYFWTVAEEKNISKAAKLLAITQPTLSRQIKDLEEQVGLPLFIREFNHLELTEDGLFLKERAEEILALNDQLTLALSDKKNQQLKGSFSVGCVEADNSDTLALMLEELVSDHPQVHFKLVSGTSDDILEKLEKGLLDLAILLEPINTDAYECLPFPRDERWGLLVATNSLLGKKESIMAADLIGLPLLCSSRQEVQKLLAEWSGMPFETLNVVGTFNLIFNVFALVENQVGAALTVEGATVNHRFPEVTFVPLAPEVKTKCVLVWKRRLQTPVVKEVIARFKHAYQA</sequence>
<reference evidence="6" key="1">
    <citation type="submission" date="2020-12" db="EMBL/GenBank/DDBJ databases">
        <title>Vagococcus allomyrinae sp. nov. and Enterococcus lavae sp. nov., isolated from the larvae of Allomyrina dichotoma.</title>
        <authorList>
            <person name="Lee S.D."/>
        </authorList>
    </citation>
    <scope>NUCLEOTIDE SEQUENCE</scope>
    <source>
        <strain evidence="6">BWB3-3</strain>
    </source>
</reference>
<organism evidence="6 7">
    <name type="scientific">Vagococcus allomyrinae</name>
    <dbReference type="NCBI Taxonomy" id="2794353"/>
    <lineage>
        <taxon>Bacteria</taxon>
        <taxon>Bacillati</taxon>
        <taxon>Bacillota</taxon>
        <taxon>Bacilli</taxon>
        <taxon>Lactobacillales</taxon>
        <taxon>Enterococcaceae</taxon>
        <taxon>Vagococcus</taxon>
    </lineage>
</organism>
<keyword evidence="2" id="KW-0805">Transcription regulation</keyword>
<evidence type="ECO:0000256" key="2">
    <source>
        <dbReference type="ARBA" id="ARBA00023015"/>
    </source>
</evidence>
<dbReference type="PANTHER" id="PTHR30346">
    <property type="entry name" value="TRANSCRIPTIONAL DUAL REGULATOR HCAR-RELATED"/>
    <property type="match status" value="1"/>
</dbReference>
<protein>
    <submittedName>
        <fullName evidence="6">LysR family transcriptional regulator</fullName>
    </submittedName>
</protein>
<dbReference type="PRINTS" id="PR00039">
    <property type="entry name" value="HTHLYSR"/>
</dbReference>
<comment type="similarity">
    <text evidence="1">Belongs to the LysR transcriptional regulatory family.</text>
</comment>
<dbReference type="Proteomes" id="UP000674938">
    <property type="component" value="Unassembled WGS sequence"/>
</dbReference>
<dbReference type="AlphaFoldDB" id="A0A940SRI6"/>
<feature type="domain" description="HTH lysR-type" evidence="5">
    <location>
        <begin position="1"/>
        <end position="58"/>
    </location>
</feature>
<dbReference type="EMBL" id="JAEEGA010000004">
    <property type="protein sequence ID" value="MBP1040857.1"/>
    <property type="molecule type" value="Genomic_DNA"/>
</dbReference>